<dbReference type="InterPro" id="IPR057947">
    <property type="entry name" value="TPR_XPO7/RBP17"/>
</dbReference>
<gene>
    <name evidence="9" type="ORF">CU098_001501</name>
</gene>
<keyword evidence="5" id="KW-0963">Cytoplasm</keyword>
<keyword evidence="7" id="KW-0539">Nucleus</keyword>
<comment type="similarity">
    <text evidence="3">Belongs to the exportin family.</text>
</comment>
<evidence type="ECO:0000256" key="1">
    <source>
        <dbReference type="ARBA" id="ARBA00004123"/>
    </source>
</evidence>
<evidence type="ECO:0000256" key="4">
    <source>
        <dbReference type="ARBA" id="ARBA00022448"/>
    </source>
</evidence>
<dbReference type="GO" id="GO:0006611">
    <property type="term" value="P:protein export from nucleus"/>
    <property type="evidence" value="ECO:0007669"/>
    <property type="project" value="TreeGrafter"/>
</dbReference>
<dbReference type="InterPro" id="IPR016024">
    <property type="entry name" value="ARM-type_fold"/>
</dbReference>
<sequence length="916" mass="106078">MLAVIVQDMNSATVPKYSAKFRKAAAGLRDTQLLNIFENAFQILEGILTRSIPFESDQENRTKDATLDLLLKCLSFDFAGTSADEASDDTGNIPTSWRTIYQRQDFVPSFFTAYHEFPSSLASKAMECLVQIAAARKALFSTEEERSQFVTRIMQGIRDIILASQHLSDSDCYNGFCRLLQRFRTTAPLNEIAEKQDYMAWIELVAGFTQKAFQSSTDACYYLLSFWSRIVQSMTYYQKLEDMIVQKLQQITVELTRTFISAYLESVPTRMEELLDDPLENEDVLIESLSMLGQMARCQYEKSCAVLLDLFDPIMAHYEIFMNQANMGTMSGDELKEAMAIFEAQFAWIVYVMACFVGNRPPYMNIDEHDQADGELTTKVLLLMEINQSLVQSNPSFLSYKFDLAVIYFFSQFRKSYVGDTNKKEVYQKLNQVFGIEEESDMLNAMMRKIMTNLQVWGENASVIQKSLILFDELASGYSAVKNLRKLETTSLVMQNHLSNEFAFFDHDKHRQNRMLYYQTLCKILFAEDSSEQEFYEFIKPFEVRLEDLSMLNTMEEYQQPQVQGALQAIFRDLRGFIEPIQSRKNYSLFFHWFYPDYMPVLLKGVQALSPDSSTHVLLKFFVEFVTNKSQRLSLDVSSANGVLLFRDVSQILCTFGQHIITRQIVDESKKYPVKYKGVAACFQMLAKCLGGKYINFGVFWLYQDKAIQEAFSIMYQMMLNIPLEDMMNFPKLSKAFFLMLDEFSAEQMMMDPDMPPEAFLYILEACEQGVESTDSFVRTHACSVINNICTFAIQQNEKAELRRHTDEKNKKNKPIQGLWLLNYFSQFPQVLPRLLSTLFGMILFDDNNDQWQLSRPLYTLVLLERDVGPFFASKYTNQVILQQLPERREFVTKVILWKEVVGHSTQKTENNFLNK</sequence>
<dbReference type="Pfam" id="PF25795">
    <property type="entry name" value="TPR_XPO7"/>
    <property type="match status" value="1"/>
</dbReference>
<dbReference type="OrthoDB" id="244158at2759"/>
<feature type="domain" description="Exportin-7/Ran-binding protein 17 TPR repeats" evidence="8">
    <location>
        <begin position="268"/>
        <end position="512"/>
    </location>
</feature>
<dbReference type="Gene3D" id="1.25.10.10">
    <property type="entry name" value="Leucine-rich Repeat Variant"/>
    <property type="match status" value="1"/>
</dbReference>
<keyword evidence="6" id="KW-0653">Protein transport</keyword>
<evidence type="ECO:0000256" key="7">
    <source>
        <dbReference type="ARBA" id="ARBA00023242"/>
    </source>
</evidence>
<dbReference type="InterPro" id="IPR011989">
    <property type="entry name" value="ARM-like"/>
</dbReference>
<dbReference type="EMBL" id="PJQM01001461">
    <property type="protein sequence ID" value="RCI02278.1"/>
    <property type="molecule type" value="Genomic_DNA"/>
</dbReference>
<evidence type="ECO:0000259" key="8">
    <source>
        <dbReference type="Pfam" id="PF25795"/>
    </source>
</evidence>
<keyword evidence="4" id="KW-0813">Transport</keyword>
<evidence type="ECO:0000256" key="2">
    <source>
        <dbReference type="ARBA" id="ARBA00004496"/>
    </source>
</evidence>
<comment type="caution">
    <text evidence="9">The sequence shown here is derived from an EMBL/GenBank/DDBJ whole genome shotgun (WGS) entry which is preliminary data.</text>
</comment>
<reference evidence="9 10" key="1">
    <citation type="journal article" date="2018" name="G3 (Bethesda)">
        <title>Phylogenetic and Phylogenomic Definition of Rhizopus Species.</title>
        <authorList>
            <person name="Gryganskyi A.P."/>
            <person name="Golan J."/>
            <person name="Dolatabadi S."/>
            <person name="Mondo S."/>
            <person name="Robb S."/>
            <person name="Idnurm A."/>
            <person name="Muszewska A."/>
            <person name="Steczkiewicz K."/>
            <person name="Masonjones S."/>
            <person name="Liao H.L."/>
            <person name="Gajdeczka M.T."/>
            <person name="Anike F."/>
            <person name="Vuek A."/>
            <person name="Anishchenko I.M."/>
            <person name="Voigt K."/>
            <person name="de Hoog G.S."/>
            <person name="Smith M.E."/>
            <person name="Heitman J."/>
            <person name="Vilgalys R."/>
            <person name="Stajich J.E."/>
        </authorList>
    </citation>
    <scope>NUCLEOTIDE SEQUENCE [LARGE SCALE GENOMIC DNA]</scope>
    <source>
        <strain evidence="9 10">LSU 92-RS-03</strain>
    </source>
</reference>
<dbReference type="PANTHER" id="PTHR12596:SF2">
    <property type="entry name" value="EXPORTIN-7 ISOFORM X1"/>
    <property type="match status" value="1"/>
</dbReference>
<dbReference type="GO" id="GO:0005737">
    <property type="term" value="C:cytoplasm"/>
    <property type="evidence" value="ECO:0007669"/>
    <property type="project" value="UniProtKB-SubCell"/>
</dbReference>
<keyword evidence="10" id="KW-1185">Reference proteome</keyword>
<evidence type="ECO:0000256" key="3">
    <source>
        <dbReference type="ARBA" id="ARBA00009466"/>
    </source>
</evidence>
<dbReference type="GO" id="GO:0005643">
    <property type="term" value="C:nuclear pore"/>
    <property type="evidence" value="ECO:0007669"/>
    <property type="project" value="TreeGrafter"/>
</dbReference>
<dbReference type="SUPFAM" id="SSF48371">
    <property type="entry name" value="ARM repeat"/>
    <property type="match status" value="1"/>
</dbReference>
<protein>
    <recommendedName>
        <fullName evidence="8">Exportin-7/Ran-binding protein 17 TPR repeats domain-containing protein</fullName>
    </recommendedName>
</protein>
<evidence type="ECO:0000256" key="6">
    <source>
        <dbReference type="ARBA" id="ARBA00022927"/>
    </source>
</evidence>
<name>A0A367KJE3_RHIST</name>
<dbReference type="GO" id="GO:0005049">
    <property type="term" value="F:nuclear export signal receptor activity"/>
    <property type="evidence" value="ECO:0007669"/>
    <property type="project" value="InterPro"/>
</dbReference>
<organism evidence="9 10">
    <name type="scientific">Rhizopus stolonifer</name>
    <name type="common">Rhizopus nigricans</name>
    <dbReference type="NCBI Taxonomy" id="4846"/>
    <lineage>
        <taxon>Eukaryota</taxon>
        <taxon>Fungi</taxon>
        <taxon>Fungi incertae sedis</taxon>
        <taxon>Mucoromycota</taxon>
        <taxon>Mucoromycotina</taxon>
        <taxon>Mucoromycetes</taxon>
        <taxon>Mucorales</taxon>
        <taxon>Mucorineae</taxon>
        <taxon>Rhizopodaceae</taxon>
        <taxon>Rhizopus</taxon>
    </lineage>
</organism>
<comment type="subcellular location">
    <subcellularLocation>
        <location evidence="2">Cytoplasm</location>
    </subcellularLocation>
    <subcellularLocation>
        <location evidence="1">Nucleus</location>
    </subcellularLocation>
</comment>
<dbReference type="InterPro" id="IPR044189">
    <property type="entry name" value="XPO4/7-like"/>
</dbReference>
<evidence type="ECO:0000256" key="5">
    <source>
        <dbReference type="ARBA" id="ARBA00022490"/>
    </source>
</evidence>
<dbReference type="Proteomes" id="UP000253551">
    <property type="component" value="Unassembled WGS sequence"/>
</dbReference>
<dbReference type="AlphaFoldDB" id="A0A367KJE3"/>
<evidence type="ECO:0000313" key="10">
    <source>
        <dbReference type="Proteomes" id="UP000253551"/>
    </source>
</evidence>
<dbReference type="PANTHER" id="PTHR12596">
    <property type="entry name" value="EXPORTIN 4,7-RELATED"/>
    <property type="match status" value="1"/>
</dbReference>
<evidence type="ECO:0000313" key="9">
    <source>
        <dbReference type="EMBL" id="RCI02278.1"/>
    </source>
</evidence>
<accession>A0A367KJE3</accession>
<proteinExistence type="inferred from homology"/>